<dbReference type="RefSeq" id="WP_103287592.1">
    <property type="nucleotide sequence ID" value="NZ_LT981265.1"/>
</dbReference>
<dbReference type="PANTHER" id="PTHR10290:SF3">
    <property type="entry name" value="DNA TOPOISOMERASE 1"/>
    <property type="match status" value="1"/>
</dbReference>
<keyword evidence="5" id="KW-0799">Topoisomerase</keyword>
<sequence length="534" mass="62222">MKWRQLQHNGVALPPPYEPKGLSIRIKGEMIRLTPEQEEMAYAFAKKKDTQYVKDPVFLLNFLSDFLKLFPEKYRDARVEDIDFSEVYAYVDREKEMKSSMDKETRKRLASERKRLREQLKSIYGYAIVDGEKYEVANWMVEPPGIFMGRGEHPLRGRWKPRVEASDVILNLGEDAPVPEANWKAVVHDHDSIWLAKWIDKLTGKEKYVWLADSSRIRQERDKAKYDTAMRLAKQIGKVVARIEREMKARDEKRRKVATVCYLIYRLAMRVGDEKDADEADTVGASTLRVEHIKFNSNGNGKSIEFDFLGKDSVRWQKSITVEDEMDEIAYKNLEEFIANKKEGEEIFAGITSRHVNRFLSGIMDGLTAKAFRTYLATDVVKGYLLSVDGKINGGSDYLKVYHAKMANLQAAITCNHKRAVPKNFEESLRKKEERLKELMGKEVKTKKQEERLKERIEKLKLQIELAKQCRDYNLATSLRNYIDPRLFYAWCKYAGIDWASIYTASLQRKFQWVKHSNARWDAMLKAYGKDGKD</sequence>
<evidence type="ECO:0000256" key="2">
    <source>
        <dbReference type="ARBA" id="ARBA00006645"/>
    </source>
</evidence>
<dbReference type="InterPro" id="IPR001631">
    <property type="entry name" value="TopoI"/>
</dbReference>
<dbReference type="EC" id="5.6.2.1" evidence="3"/>
<dbReference type="Proteomes" id="UP000236248">
    <property type="component" value="Chromosome NCAV"/>
</dbReference>
<gene>
    <name evidence="11" type="ORF">NCAV_0379</name>
</gene>
<dbReference type="AlphaFoldDB" id="A0A2K5APK8"/>
<dbReference type="GO" id="GO:0005694">
    <property type="term" value="C:chromosome"/>
    <property type="evidence" value="ECO:0007669"/>
    <property type="project" value="InterPro"/>
</dbReference>
<dbReference type="Pfam" id="PF14370">
    <property type="entry name" value="Topo_C_assoc"/>
    <property type="match status" value="1"/>
</dbReference>
<dbReference type="SMART" id="SM00435">
    <property type="entry name" value="TOPEUc"/>
    <property type="match status" value="1"/>
</dbReference>
<name>A0A2K5APK8_9ARCH</name>
<feature type="coiled-coil region" evidence="9">
    <location>
        <begin position="429"/>
        <end position="470"/>
    </location>
</feature>
<evidence type="ECO:0000256" key="5">
    <source>
        <dbReference type="ARBA" id="ARBA00023029"/>
    </source>
</evidence>
<dbReference type="PRINTS" id="PR00416">
    <property type="entry name" value="EUTPISMRASEI"/>
</dbReference>
<dbReference type="Gene3D" id="2.170.11.10">
    <property type="entry name" value="DNA Topoisomerase I, domain 2"/>
    <property type="match status" value="1"/>
</dbReference>
<evidence type="ECO:0000256" key="6">
    <source>
        <dbReference type="ARBA" id="ARBA00023125"/>
    </source>
</evidence>
<dbReference type="Pfam" id="PF01028">
    <property type="entry name" value="Topoisom_I"/>
    <property type="match status" value="1"/>
</dbReference>
<dbReference type="SUPFAM" id="SSF56741">
    <property type="entry name" value="Eukaryotic DNA topoisomerase I, N-terminal DNA-binding fragment"/>
    <property type="match status" value="1"/>
</dbReference>
<dbReference type="PANTHER" id="PTHR10290">
    <property type="entry name" value="DNA TOPOISOMERASE I"/>
    <property type="match status" value="1"/>
</dbReference>
<dbReference type="Gene3D" id="3.90.15.10">
    <property type="entry name" value="Topoisomerase I, Chain A, domain 3"/>
    <property type="match status" value="1"/>
</dbReference>
<dbReference type="GeneID" id="41594477"/>
<evidence type="ECO:0000256" key="9">
    <source>
        <dbReference type="SAM" id="Coils"/>
    </source>
</evidence>
<evidence type="ECO:0000256" key="7">
    <source>
        <dbReference type="ARBA" id="ARBA00023235"/>
    </source>
</evidence>
<dbReference type="EMBL" id="LT981265">
    <property type="protein sequence ID" value="SPC33573.1"/>
    <property type="molecule type" value="Genomic_DNA"/>
</dbReference>
<keyword evidence="9" id="KW-0175">Coiled coil</keyword>
<evidence type="ECO:0000313" key="12">
    <source>
        <dbReference type="Proteomes" id="UP000236248"/>
    </source>
</evidence>
<keyword evidence="6" id="KW-0238">DNA-binding</keyword>
<proteinExistence type="inferred from homology"/>
<evidence type="ECO:0000256" key="8">
    <source>
        <dbReference type="ARBA" id="ARBA00033297"/>
    </source>
</evidence>
<reference evidence="12" key="1">
    <citation type="submission" date="2018-01" db="EMBL/GenBank/DDBJ databases">
        <authorList>
            <person name="Kerou L M."/>
        </authorList>
    </citation>
    <scope>NUCLEOTIDE SEQUENCE [LARGE SCALE GENOMIC DNA]</scope>
    <source>
        <strain evidence="12">SCU2</strain>
    </source>
</reference>
<dbReference type="GO" id="GO:0003677">
    <property type="term" value="F:DNA binding"/>
    <property type="evidence" value="ECO:0007669"/>
    <property type="project" value="UniProtKB-KW"/>
</dbReference>
<evidence type="ECO:0000259" key="10">
    <source>
        <dbReference type="SMART" id="SM00435"/>
    </source>
</evidence>
<dbReference type="InterPro" id="IPR013500">
    <property type="entry name" value="TopoI_cat_euk"/>
</dbReference>
<dbReference type="Pfam" id="PF02919">
    <property type="entry name" value="Topoisom_I_N"/>
    <property type="match status" value="1"/>
</dbReference>
<dbReference type="InterPro" id="IPR014711">
    <property type="entry name" value="TopoI_cat_a-hlx-sub_euk"/>
</dbReference>
<organism evidence="11 12">
    <name type="scientific">Candidatus Nitrosocaldus cavascurensis</name>
    <dbReference type="NCBI Taxonomy" id="2058097"/>
    <lineage>
        <taxon>Archaea</taxon>
        <taxon>Nitrososphaerota</taxon>
        <taxon>Nitrososphaeria</taxon>
        <taxon>Candidatus Nitrosocaldales</taxon>
        <taxon>Candidatus Nitrosocaldaceae</taxon>
        <taxon>Candidatus Nitrosocaldus</taxon>
    </lineage>
</organism>
<dbReference type="InterPro" id="IPR011010">
    <property type="entry name" value="DNA_brk_join_enz"/>
</dbReference>
<comment type="catalytic activity">
    <reaction evidence="1">
        <text>ATP-independent breakage of single-stranded DNA, followed by passage and rejoining.</text>
        <dbReference type="EC" id="5.6.2.1"/>
    </reaction>
</comment>
<dbReference type="Gene3D" id="1.10.10.41">
    <property type="entry name" value="Yeast DNA topoisomerase - domain 1"/>
    <property type="match status" value="1"/>
</dbReference>
<dbReference type="SUPFAM" id="SSF56349">
    <property type="entry name" value="DNA breaking-rejoining enzymes"/>
    <property type="match status" value="1"/>
</dbReference>
<dbReference type="Gene3D" id="1.10.132.10">
    <property type="match status" value="1"/>
</dbReference>
<accession>A0A2K5APK8</accession>
<dbReference type="InterPro" id="IPR036202">
    <property type="entry name" value="TopoI_DNA-bd_euk_N_sf"/>
</dbReference>
<dbReference type="GO" id="GO:0003917">
    <property type="term" value="F:DNA topoisomerase type I (single strand cut, ATP-independent) activity"/>
    <property type="evidence" value="ECO:0007669"/>
    <property type="project" value="UniProtKB-EC"/>
</dbReference>
<dbReference type="InterPro" id="IPR008336">
    <property type="entry name" value="TopoI_DNA-bd_euk"/>
</dbReference>
<dbReference type="InterPro" id="IPR014727">
    <property type="entry name" value="TopoI_cat_a/b-sub_euk"/>
</dbReference>
<dbReference type="InterPro" id="IPR051062">
    <property type="entry name" value="Topoisomerase_IB"/>
</dbReference>
<keyword evidence="7 11" id="KW-0413">Isomerase</keyword>
<dbReference type="PROSITE" id="PS52038">
    <property type="entry name" value="TOPO_IB_2"/>
    <property type="match status" value="1"/>
</dbReference>
<evidence type="ECO:0000313" key="11">
    <source>
        <dbReference type="EMBL" id="SPC33573.1"/>
    </source>
</evidence>
<feature type="domain" description="DNA topoisomerase I eukaryotic-type" evidence="10">
    <location>
        <begin position="146"/>
        <end position="496"/>
    </location>
</feature>
<dbReference type="KEGG" id="ncv:NCAV_0379"/>
<dbReference type="InterPro" id="IPR013499">
    <property type="entry name" value="TopoI_euk"/>
</dbReference>
<dbReference type="InterPro" id="IPR025834">
    <property type="entry name" value="TopoI_C_dom"/>
</dbReference>
<comment type="similarity">
    <text evidence="2">Belongs to the type IB topoisomerase family.</text>
</comment>
<dbReference type="InterPro" id="IPR013034">
    <property type="entry name" value="DNA_topo_DNA_db_N_dom1"/>
</dbReference>
<evidence type="ECO:0000256" key="4">
    <source>
        <dbReference type="ARBA" id="ARBA00019632"/>
    </source>
</evidence>
<dbReference type="InterPro" id="IPR013030">
    <property type="entry name" value="DNA_topo_DNA_db_N_dom2"/>
</dbReference>
<evidence type="ECO:0000256" key="3">
    <source>
        <dbReference type="ARBA" id="ARBA00012891"/>
    </source>
</evidence>
<keyword evidence="12" id="KW-1185">Reference proteome</keyword>
<evidence type="ECO:0000256" key="1">
    <source>
        <dbReference type="ARBA" id="ARBA00000213"/>
    </source>
</evidence>
<protein>
    <recommendedName>
        <fullName evidence="4">DNA topoisomerase 1</fullName>
        <ecNumber evidence="3">5.6.2.1</ecNumber>
    </recommendedName>
    <alternativeName>
        <fullName evidence="8">DNA topoisomerase I</fullName>
    </alternativeName>
</protein>
<dbReference type="GO" id="GO:0006265">
    <property type="term" value="P:DNA topological change"/>
    <property type="evidence" value="ECO:0007669"/>
    <property type="project" value="InterPro"/>
</dbReference>